<proteinExistence type="predicted"/>
<reference evidence="1" key="1">
    <citation type="journal article" date="2019" name="bioRxiv">
        <title>The Genome of the Zebra Mussel, Dreissena polymorpha: A Resource for Invasive Species Research.</title>
        <authorList>
            <person name="McCartney M.A."/>
            <person name="Auch B."/>
            <person name="Kono T."/>
            <person name="Mallez S."/>
            <person name="Zhang Y."/>
            <person name="Obille A."/>
            <person name="Becker A."/>
            <person name="Abrahante J.E."/>
            <person name="Garbe J."/>
            <person name="Badalamenti J.P."/>
            <person name="Herman A."/>
            <person name="Mangelson H."/>
            <person name="Liachko I."/>
            <person name="Sullivan S."/>
            <person name="Sone E.D."/>
            <person name="Koren S."/>
            <person name="Silverstein K.A.T."/>
            <person name="Beckman K.B."/>
            <person name="Gohl D.M."/>
        </authorList>
    </citation>
    <scope>NUCLEOTIDE SEQUENCE</scope>
    <source>
        <strain evidence="1">Duluth1</strain>
        <tissue evidence="1">Whole animal</tissue>
    </source>
</reference>
<dbReference type="AlphaFoldDB" id="A0A9D3YJH4"/>
<reference evidence="1" key="2">
    <citation type="submission" date="2020-11" db="EMBL/GenBank/DDBJ databases">
        <authorList>
            <person name="McCartney M.A."/>
            <person name="Auch B."/>
            <person name="Kono T."/>
            <person name="Mallez S."/>
            <person name="Becker A."/>
            <person name="Gohl D.M."/>
            <person name="Silverstein K.A.T."/>
            <person name="Koren S."/>
            <person name="Bechman K.B."/>
            <person name="Herman A."/>
            <person name="Abrahante J.E."/>
            <person name="Garbe J."/>
        </authorList>
    </citation>
    <scope>NUCLEOTIDE SEQUENCE</scope>
    <source>
        <strain evidence="1">Duluth1</strain>
        <tissue evidence="1">Whole animal</tissue>
    </source>
</reference>
<comment type="caution">
    <text evidence="1">The sequence shown here is derived from an EMBL/GenBank/DDBJ whole genome shotgun (WGS) entry which is preliminary data.</text>
</comment>
<evidence type="ECO:0000313" key="2">
    <source>
        <dbReference type="Proteomes" id="UP000828390"/>
    </source>
</evidence>
<dbReference type="Proteomes" id="UP000828390">
    <property type="component" value="Unassembled WGS sequence"/>
</dbReference>
<organism evidence="1 2">
    <name type="scientific">Dreissena polymorpha</name>
    <name type="common">Zebra mussel</name>
    <name type="synonym">Mytilus polymorpha</name>
    <dbReference type="NCBI Taxonomy" id="45954"/>
    <lineage>
        <taxon>Eukaryota</taxon>
        <taxon>Metazoa</taxon>
        <taxon>Spiralia</taxon>
        <taxon>Lophotrochozoa</taxon>
        <taxon>Mollusca</taxon>
        <taxon>Bivalvia</taxon>
        <taxon>Autobranchia</taxon>
        <taxon>Heteroconchia</taxon>
        <taxon>Euheterodonta</taxon>
        <taxon>Imparidentia</taxon>
        <taxon>Neoheterodontei</taxon>
        <taxon>Myida</taxon>
        <taxon>Dreissenoidea</taxon>
        <taxon>Dreissenidae</taxon>
        <taxon>Dreissena</taxon>
    </lineage>
</organism>
<evidence type="ECO:0000313" key="1">
    <source>
        <dbReference type="EMBL" id="KAH3701697.1"/>
    </source>
</evidence>
<dbReference type="EMBL" id="JAIWYP010000015">
    <property type="protein sequence ID" value="KAH3701697.1"/>
    <property type="molecule type" value="Genomic_DNA"/>
</dbReference>
<keyword evidence="2" id="KW-1185">Reference proteome</keyword>
<accession>A0A9D3YJH4</accession>
<gene>
    <name evidence="1" type="ORF">DPMN_076689</name>
</gene>
<name>A0A9D3YJH4_DREPO</name>
<sequence length="135" mass="15400">MAEGDTDPIPYKIACIVITHRGFSPLSLTDKTLTKMVHSSSHNFHSCVTQEQTSFPNTTANKAALESCTITSRLGYGEEIRRWRFEKYKENDRVLNAIPHMTYRITAGSKAEELTSFYESDPFNFDEPCPQCGRW</sequence>
<protein>
    <submittedName>
        <fullName evidence="1">Uncharacterized protein</fullName>
    </submittedName>
</protein>